<proteinExistence type="predicted"/>
<dbReference type="Proteomes" id="UP001523262">
    <property type="component" value="Unassembled WGS sequence"/>
</dbReference>
<keyword evidence="2" id="KW-1185">Reference proteome</keyword>
<evidence type="ECO:0000313" key="1">
    <source>
        <dbReference type="EMBL" id="MCM2533839.1"/>
    </source>
</evidence>
<reference evidence="1 2" key="1">
    <citation type="submission" date="2022-06" db="EMBL/GenBank/DDBJ databases">
        <authorList>
            <person name="Jeon C.O."/>
        </authorList>
    </citation>
    <scope>NUCLEOTIDE SEQUENCE [LARGE SCALE GENOMIC DNA]</scope>
    <source>
        <strain evidence="1 2">KCTC 13943</strain>
    </source>
</reference>
<evidence type="ECO:0000313" key="2">
    <source>
        <dbReference type="Proteomes" id="UP001523262"/>
    </source>
</evidence>
<protein>
    <recommendedName>
        <fullName evidence="3">ATP-binding protein</fullName>
    </recommendedName>
</protein>
<sequence>MRKIRQELYQGITKEERQREAIGLKNIYDRLQIYYANQAKLFITSSPESGFTVTIQIPKDMPKEVEHS</sequence>
<gene>
    <name evidence="1" type="ORF">NDK43_17405</name>
</gene>
<dbReference type="EMBL" id="JAMQCR010000001">
    <property type="protein sequence ID" value="MCM2533839.1"/>
    <property type="molecule type" value="Genomic_DNA"/>
</dbReference>
<evidence type="ECO:0008006" key="3">
    <source>
        <dbReference type="Google" id="ProtNLM"/>
    </source>
</evidence>
<name>A0ABT0WCU2_9BACI</name>
<dbReference type="Gene3D" id="3.30.565.10">
    <property type="entry name" value="Histidine kinase-like ATPase, C-terminal domain"/>
    <property type="match status" value="1"/>
</dbReference>
<comment type="caution">
    <text evidence="1">The sequence shown here is derived from an EMBL/GenBank/DDBJ whole genome shotgun (WGS) entry which is preliminary data.</text>
</comment>
<dbReference type="InterPro" id="IPR036890">
    <property type="entry name" value="HATPase_C_sf"/>
</dbReference>
<accession>A0ABT0WCU2</accession>
<organism evidence="1 2">
    <name type="scientific">Neobacillus pocheonensis</name>
    <dbReference type="NCBI Taxonomy" id="363869"/>
    <lineage>
        <taxon>Bacteria</taxon>
        <taxon>Bacillati</taxon>
        <taxon>Bacillota</taxon>
        <taxon>Bacilli</taxon>
        <taxon>Bacillales</taxon>
        <taxon>Bacillaceae</taxon>
        <taxon>Neobacillus</taxon>
    </lineage>
</organism>